<evidence type="ECO:0000313" key="1">
    <source>
        <dbReference type="EMBL" id="CDM60639.1"/>
    </source>
</evidence>
<dbReference type="PATRIC" id="fig|348824.6.peg.4767"/>
<keyword evidence="1" id="KW-0614">Plasmid</keyword>
<proteinExistence type="predicted"/>
<dbReference type="KEGG" id="rhl:LPU83_pLPU83c_0077"/>
<keyword evidence="2" id="KW-1185">Reference proteome</keyword>
<accession>W6RIF5</accession>
<geneLocation type="plasmid" evidence="1 2">
    <name>pLPU83c</name>
</geneLocation>
<reference evidence="1" key="1">
    <citation type="submission" date="2013-11" db="EMBL/GenBank/DDBJ databases">
        <title>Draft genome sequence of the broad-host-range Rhizobium sp. LPU83 strain, a member of the low-genetic diversity Oregon-like Rhizobium sp. group.</title>
        <authorList>
            <person name="Wibberg D."/>
            <person name="Puehler A."/>
            <person name="Schlueter A."/>
        </authorList>
    </citation>
    <scope>NUCLEOTIDE SEQUENCE [LARGE SCALE GENOMIC DNA]</scope>
    <source>
        <strain evidence="1">LPU83</strain>
        <plasmid evidence="1">pLPU83c</plasmid>
    </source>
</reference>
<organism evidence="1 2">
    <name type="scientific">Rhizobium favelukesii</name>
    <dbReference type="NCBI Taxonomy" id="348824"/>
    <lineage>
        <taxon>Bacteria</taxon>
        <taxon>Pseudomonadati</taxon>
        <taxon>Pseudomonadota</taxon>
        <taxon>Alphaproteobacteria</taxon>
        <taxon>Hyphomicrobiales</taxon>
        <taxon>Rhizobiaceae</taxon>
        <taxon>Rhizobium/Agrobacterium group</taxon>
        <taxon>Rhizobium</taxon>
    </lineage>
</organism>
<evidence type="ECO:0000313" key="2">
    <source>
        <dbReference type="Proteomes" id="UP000019443"/>
    </source>
</evidence>
<dbReference type="AlphaFoldDB" id="W6RIF5"/>
<gene>
    <name evidence="1" type="ORF">LPU83_pLPU83c_0077</name>
</gene>
<sequence>MLTISTCESSQTGLVPRNMLTGPAFYGEGNKPLSRLNMDHRNFSKIHVSVLCLVAALAGCSSSDADQVSLQSRIISSCSNSARMALNGWHLNQLPDAYVRQTLHSMQRNVETAASEIEALRDVDTTERELLTSSVTDIVNLLAQAQNQVARGDHDTVQTAVHLKDATERLSLTSGIRRST</sequence>
<dbReference type="EMBL" id="HG916854">
    <property type="protein sequence ID" value="CDM60639.1"/>
    <property type="molecule type" value="Genomic_DNA"/>
</dbReference>
<dbReference type="Proteomes" id="UP000019443">
    <property type="component" value="Plasmid pLPU83c"/>
</dbReference>
<protein>
    <submittedName>
        <fullName evidence="1">Uncharacterized protein</fullName>
    </submittedName>
</protein>
<dbReference type="HOGENOM" id="CLU_1495070_0_0_5"/>
<name>W6RIF5_9HYPH</name>